<dbReference type="SUPFAM" id="SSF52172">
    <property type="entry name" value="CheY-like"/>
    <property type="match status" value="1"/>
</dbReference>
<dbReference type="EMBL" id="QGKU01000048">
    <property type="protein sequence ID" value="PWR01572.1"/>
    <property type="molecule type" value="Genomic_DNA"/>
</dbReference>
<dbReference type="InterPro" id="IPR001867">
    <property type="entry name" value="OmpR/PhoB-type_DNA-bd"/>
</dbReference>
<evidence type="ECO:0000256" key="5">
    <source>
        <dbReference type="ARBA" id="ARBA00023163"/>
    </source>
</evidence>
<comment type="caution">
    <text evidence="8">The sequence shown here is derived from an EMBL/GenBank/DDBJ whole genome shotgun (WGS) entry which is preliminary data.</text>
</comment>
<reference evidence="8 9" key="1">
    <citation type="submission" date="2018-05" db="EMBL/GenBank/DDBJ databases">
        <title>Rhodobacteraceae gen. nov., sp. nov. isolated from sea water.</title>
        <authorList>
            <person name="Ren Y."/>
        </authorList>
    </citation>
    <scope>NUCLEOTIDE SEQUENCE [LARGE SCALE GENOMIC DNA]</scope>
    <source>
        <strain evidence="8 9">TG-679</strain>
    </source>
</reference>
<name>A0A2V2L8E3_9RHOB</name>
<dbReference type="PANTHER" id="PTHR48111">
    <property type="entry name" value="REGULATOR OF RPOS"/>
    <property type="match status" value="1"/>
</dbReference>
<keyword evidence="9" id="KW-1185">Reference proteome</keyword>
<dbReference type="FunFam" id="1.10.10.10:FF:000052">
    <property type="entry name" value="Cell cycle response regulator"/>
    <property type="match status" value="1"/>
</dbReference>
<dbReference type="Pfam" id="PF00486">
    <property type="entry name" value="Trans_reg_C"/>
    <property type="match status" value="1"/>
</dbReference>
<accession>A0A2V2L8E3</accession>
<dbReference type="InterPro" id="IPR016032">
    <property type="entry name" value="Sig_transdc_resp-reg_C-effctor"/>
</dbReference>
<evidence type="ECO:0000313" key="9">
    <source>
        <dbReference type="Proteomes" id="UP000245680"/>
    </source>
</evidence>
<dbReference type="Proteomes" id="UP000245680">
    <property type="component" value="Unassembled WGS sequence"/>
</dbReference>
<dbReference type="GO" id="GO:0000976">
    <property type="term" value="F:transcription cis-regulatory region binding"/>
    <property type="evidence" value="ECO:0007669"/>
    <property type="project" value="TreeGrafter"/>
</dbReference>
<protein>
    <submittedName>
        <fullName evidence="8">DNA-binding response regulator</fullName>
    </submittedName>
</protein>
<dbReference type="GO" id="GO:0000156">
    <property type="term" value="F:phosphorelay response regulator activity"/>
    <property type="evidence" value="ECO:0007669"/>
    <property type="project" value="TreeGrafter"/>
</dbReference>
<sequence length="232" mass="25214">MNIYLLTRSADLSRSIGVMVGDPALGYQFHSLTSVADLSAAPDETGVVLLDADMPGSECMALLERMEGDMPDCAVVVVVAPAMADRTLPGFEGARHLVAPFHKQDLLTTIAAEGLSGRNGQKTLRIGRLSLNLALNKAYVDEELVPLTGKEYEVLHLLAARRNVTLSKEMFLDKLYGGLDEPEVKIIDVFICKIRGKLKKLTGGDGLIDTVWGRGYVLRDPEARQIQHRAAG</sequence>
<dbReference type="OrthoDB" id="7842244at2"/>
<dbReference type="InterPro" id="IPR039420">
    <property type="entry name" value="WalR-like"/>
</dbReference>
<keyword evidence="2" id="KW-0902">Two-component regulatory system</keyword>
<evidence type="ECO:0000256" key="6">
    <source>
        <dbReference type="PROSITE-ProRule" id="PRU01091"/>
    </source>
</evidence>
<dbReference type="SMART" id="SM00862">
    <property type="entry name" value="Trans_reg_C"/>
    <property type="match status" value="1"/>
</dbReference>
<evidence type="ECO:0000256" key="2">
    <source>
        <dbReference type="ARBA" id="ARBA00023012"/>
    </source>
</evidence>
<dbReference type="PROSITE" id="PS51755">
    <property type="entry name" value="OMPR_PHOB"/>
    <property type="match status" value="1"/>
</dbReference>
<feature type="domain" description="OmpR/PhoB-type" evidence="7">
    <location>
        <begin position="121"/>
        <end position="220"/>
    </location>
</feature>
<dbReference type="CDD" id="cd00383">
    <property type="entry name" value="trans_reg_C"/>
    <property type="match status" value="1"/>
</dbReference>
<dbReference type="GO" id="GO:0005829">
    <property type="term" value="C:cytosol"/>
    <property type="evidence" value="ECO:0007669"/>
    <property type="project" value="TreeGrafter"/>
</dbReference>
<feature type="DNA-binding region" description="OmpR/PhoB-type" evidence="6">
    <location>
        <begin position="121"/>
        <end position="220"/>
    </location>
</feature>
<keyword evidence="1" id="KW-0597">Phosphoprotein</keyword>
<dbReference type="Gene3D" id="3.40.50.2300">
    <property type="match status" value="1"/>
</dbReference>
<evidence type="ECO:0000313" key="8">
    <source>
        <dbReference type="EMBL" id="PWR01572.1"/>
    </source>
</evidence>
<dbReference type="Gene3D" id="1.10.10.10">
    <property type="entry name" value="Winged helix-like DNA-binding domain superfamily/Winged helix DNA-binding domain"/>
    <property type="match status" value="1"/>
</dbReference>
<dbReference type="GO" id="GO:0032993">
    <property type="term" value="C:protein-DNA complex"/>
    <property type="evidence" value="ECO:0007669"/>
    <property type="project" value="TreeGrafter"/>
</dbReference>
<keyword evidence="4 6" id="KW-0238">DNA-binding</keyword>
<dbReference type="RefSeq" id="WP_109812613.1">
    <property type="nucleotide sequence ID" value="NZ_QGKU01000048.1"/>
</dbReference>
<dbReference type="GO" id="GO:0006355">
    <property type="term" value="P:regulation of DNA-templated transcription"/>
    <property type="evidence" value="ECO:0007669"/>
    <property type="project" value="InterPro"/>
</dbReference>
<gene>
    <name evidence="8" type="ORF">DKT77_15655</name>
</gene>
<dbReference type="SUPFAM" id="SSF46894">
    <property type="entry name" value="C-terminal effector domain of the bipartite response regulators"/>
    <property type="match status" value="1"/>
</dbReference>
<dbReference type="InterPro" id="IPR011006">
    <property type="entry name" value="CheY-like_superfamily"/>
</dbReference>
<keyword evidence="5" id="KW-0804">Transcription</keyword>
<organism evidence="8 9">
    <name type="scientific">Meridianimarinicoccus roseus</name>
    <dbReference type="NCBI Taxonomy" id="2072018"/>
    <lineage>
        <taxon>Bacteria</taxon>
        <taxon>Pseudomonadati</taxon>
        <taxon>Pseudomonadota</taxon>
        <taxon>Alphaproteobacteria</taxon>
        <taxon>Rhodobacterales</taxon>
        <taxon>Paracoccaceae</taxon>
        <taxon>Meridianimarinicoccus</taxon>
    </lineage>
</organism>
<evidence type="ECO:0000256" key="1">
    <source>
        <dbReference type="ARBA" id="ARBA00022553"/>
    </source>
</evidence>
<keyword evidence="3" id="KW-0805">Transcription regulation</keyword>
<dbReference type="AlphaFoldDB" id="A0A2V2L8E3"/>
<dbReference type="PANTHER" id="PTHR48111:SF22">
    <property type="entry name" value="REGULATOR OF RPOS"/>
    <property type="match status" value="1"/>
</dbReference>
<dbReference type="InterPro" id="IPR036388">
    <property type="entry name" value="WH-like_DNA-bd_sf"/>
</dbReference>
<evidence type="ECO:0000256" key="4">
    <source>
        <dbReference type="ARBA" id="ARBA00023125"/>
    </source>
</evidence>
<evidence type="ECO:0000259" key="7">
    <source>
        <dbReference type="PROSITE" id="PS51755"/>
    </source>
</evidence>
<proteinExistence type="predicted"/>
<evidence type="ECO:0000256" key="3">
    <source>
        <dbReference type="ARBA" id="ARBA00023015"/>
    </source>
</evidence>